<gene>
    <name evidence="2" type="ORF">KSB_84290</name>
</gene>
<dbReference type="SUPFAM" id="SSF56219">
    <property type="entry name" value="DNase I-like"/>
    <property type="match status" value="1"/>
</dbReference>
<organism evidence="2 3">
    <name type="scientific">Ktedonobacter robiniae</name>
    <dbReference type="NCBI Taxonomy" id="2778365"/>
    <lineage>
        <taxon>Bacteria</taxon>
        <taxon>Bacillati</taxon>
        <taxon>Chloroflexota</taxon>
        <taxon>Ktedonobacteria</taxon>
        <taxon>Ktedonobacterales</taxon>
        <taxon>Ktedonobacteraceae</taxon>
        <taxon>Ktedonobacter</taxon>
    </lineage>
</organism>
<sequence>MRDLLAKQKPDIVALQEADWQGIDESSDLLEEYPYHIYRPDQGAPSGEAILSKYPILQYDTYSGGANGTWDFQRVLWAQLDLGHGKTMVVVDAHPINAINSVYGCFYCPQMRDRQITEINHFTMGLVKQGENVLLVGDMNVTDREKAYSSLVQGLRDIQVLVGGGSGNSWGLPQTNRFWAFERIDYVLSGPTVQPLYLTTDCQAVGSDHCALIGVFAL</sequence>
<name>A0ABQ3V459_9CHLR</name>
<dbReference type="Pfam" id="PF03372">
    <property type="entry name" value="Exo_endo_phos"/>
    <property type="match status" value="1"/>
</dbReference>
<dbReference type="Gene3D" id="3.60.10.10">
    <property type="entry name" value="Endonuclease/exonuclease/phosphatase"/>
    <property type="match status" value="1"/>
</dbReference>
<accession>A0ABQ3V459</accession>
<dbReference type="InterPro" id="IPR036691">
    <property type="entry name" value="Endo/exonu/phosph_ase_sf"/>
</dbReference>
<proteinExistence type="predicted"/>
<evidence type="ECO:0000259" key="1">
    <source>
        <dbReference type="Pfam" id="PF03372"/>
    </source>
</evidence>
<protein>
    <recommendedName>
        <fullName evidence="1">Endonuclease/exonuclease/phosphatase domain-containing protein</fullName>
    </recommendedName>
</protein>
<reference evidence="2 3" key="1">
    <citation type="journal article" date="2021" name="Int. J. Syst. Evol. Microbiol.">
        <title>Reticulibacter mediterranei gen. nov., sp. nov., within the new family Reticulibacteraceae fam. nov., and Ktedonospora formicarum gen. nov., sp. nov., Ktedonobacter robiniae sp. nov., Dictyobacter formicarum sp. nov. and Dictyobacter arantiisoli sp. nov., belonging to the class Ktedonobacteria.</title>
        <authorList>
            <person name="Yabe S."/>
            <person name="Zheng Y."/>
            <person name="Wang C.M."/>
            <person name="Sakai Y."/>
            <person name="Abe K."/>
            <person name="Yokota A."/>
            <person name="Donadio S."/>
            <person name="Cavaletti L."/>
            <person name="Monciardini P."/>
        </authorList>
    </citation>
    <scope>NUCLEOTIDE SEQUENCE [LARGE SCALE GENOMIC DNA]</scope>
    <source>
        <strain evidence="2 3">SOSP1-30</strain>
    </source>
</reference>
<dbReference type="InterPro" id="IPR005135">
    <property type="entry name" value="Endo/exonuclease/phosphatase"/>
</dbReference>
<feature type="domain" description="Endonuclease/exonuclease/phosphatase" evidence="1">
    <location>
        <begin position="2"/>
        <end position="209"/>
    </location>
</feature>
<evidence type="ECO:0000313" key="3">
    <source>
        <dbReference type="Proteomes" id="UP000654345"/>
    </source>
</evidence>
<evidence type="ECO:0000313" key="2">
    <source>
        <dbReference type="EMBL" id="GHO59954.1"/>
    </source>
</evidence>
<keyword evidence="3" id="KW-1185">Reference proteome</keyword>
<comment type="caution">
    <text evidence="2">The sequence shown here is derived from an EMBL/GenBank/DDBJ whole genome shotgun (WGS) entry which is preliminary data.</text>
</comment>
<dbReference type="Proteomes" id="UP000654345">
    <property type="component" value="Unassembled WGS sequence"/>
</dbReference>
<dbReference type="EMBL" id="BNJG01000003">
    <property type="protein sequence ID" value="GHO59954.1"/>
    <property type="molecule type" value="Genomic_DNA"/>
</dbReference>